<dbReference type="InterPro" id="IPR006084">
    <property type="entry name" value="XPG/Rad2"/>
</dbReference>
<dbReference type="PANTHER" id="PTHR11081:SF75">
    <property type="entry name" value="ENDONUCLEASE, PUTATIVE (AFU_ORTHOLOGUE AFUA_3G13260)-RELATED"/>
    <property type="match status" value="1"/>
</dbReference>
<evidence type="ECO:0000259" key="2">
    <source>
        <dbReference type="SMART" id="SM00484"/>
    </source>
</evidence>
<feature type="domain" description="XPG-I" evidence="2">
    <location>
        <begin position="121"/>
        <end position="193"/>
    </location>
</feature>
<dbReference type="InterPro" id="IPR036279">
    <property type="entry name" value="5-3_exonuclease_C_sf"/>
</dbReference>
<dbReference type="SUPFAM" id="SSF47807">
    <property type="entry name" value="5' to 3' exonuclease, C-terminal subdomain"/>
    <property type="match status" value="1"/>
</dbReference>
<reference evidence="3 4" key="1">
    <citation type="journal article" date="2020" name="ISME J.">
        <title>Uncovering the hidden diversity of litter-decomposition mechanisms in mushroom-forming fungi.</title>
        <authorList>
            <person name="Floudas D."/>
            <person name="Bentzer J."/>
            <person name="Ahren D."/>
            <person name="Johansson T."/>
            <person name="Persson P."/>
            <person name="Tunlid A."/>
        </authorList>
    </citation>
    <scope>NUCLEOTIDE SEQUENCE [LARGE SCALE GENOMIC DNA]</scope>
    <source>
        <strain evidence="3 4">CBS 175.51</strain>
    </source>
</reference>
<dbReference type="GO" id="GO:0006281">
    <property type="term" value="P:DNA repair"/>
    <property type="evidence" value="ECO:0007669"/>
    <property type="project" value="UniProtKB-ARBA"/>
</dbReference>
<evidence type="ECO:0000313" key="4">
    <source>
        <dbReference type="Proteomes" id="UP000541558"/>
    </source>
</evidence>
<dbReference type="Pfam" id="PF00867">
    <property type="entry name" value="XPG_I"/>
    <property type="match status" value="1"/>
</dbReference>
<comment type="caution">
    <text evidence="3">The sequence shown here is derived from an EMBL/GenBank/DDBJ whole genome shotgun (WGS) entry which is preliminary data.</text>
</comment>
<name>A0A8H5B6N9_9AGAR</name>
<evidence type="ECO:0000256" key="1">
    <source>
        <dbReference type="SAM" id="MobiDB-lite"/>
    </source>
</evidence>
<dbReference type="Gene3D" id="3.40.50.1010">
    <property type="entry name" value="5'-nuclease"/>
    <property type="match status" value="1"/>
</dbReference>
<proteinExistence type="predicted"/>
<dbReference type="GO" id="GO:0017108">
    <property type="term" value="F:5'-flap endonuclease activity"/>
    <property type="evidence" value="ECO:0007669"/>
    <property type="project" value="TreeGrafter"/>
</dbReference>
<protein>
    <recommendedName>
        <fullName evidence="2">XPG-I domain-containing protein</fullName>
    </recommendedName>
</protein>
<dbReference type="PANTHER" id="PTHR11081">
    <property type="entry name" value="FLAP ENDONUCLEASE FAMILY MEMBER"/>
    <property type="match status" value="1"/>
</dbReference>
<dbReference type="AlphaFoldDB" id="A0A8H5B6N9"/>
<feature type="region of interest" description="Disordered" evidence="1">
    <location>
        <begin position="477"/>
        <end position="499"/>
    </location>
</feature>
<dbReference type="OrthoDB" id="2959108at2759"/>
<dbReference type="Proteomes" id="UP000541558">
    <property type="component" value="Unassembled WGS sequence"/>
</dbReference>
<feature type="region of interest" description="Disordered" evidence="1">
    <location>
        <begin position="555"/>
        <end position="580"/>
    </location>
</feature>
<dbReference type="PRINTS" id="PR00853">
    <property type="entry name" value="XPGRADSUPER"/>
</dbReference>
<keyword evidence="4" id="KW-1185">Reference proteome</keyword>
<accession>A0A8H5B6N9</accession>
<dbReference type="InterPro" id="IPR029060">
    <property type="entry name" value="PIN-like_dom_sf"/>
</dbReference>
<sequence length="728" mass="80420">MGISKLWEYSDKFRMKALRPAADVQSFSELITSDALTRRMNGESLPIIGVDASPLMYAAKAAAANKAREINSCTQIGRETEVACLRLSAEQWTRLPALIVVVFDGPQRPRSSGASKFGPHRFISWSRSSAPGEAEAHLAMLNKTGKIHYVLTCDSDVFLFGAETVIRTPHNSANRDEVEVYTASALETHDAGLSLHGLILIAILAGGDYAEGVMSFELARKLARTSLAFELYIIIQTETPLEHDPAVSMYHWRKALRAELVRGTRIGRRALSVAAKLPEVFPSSDLVGLYVNPVVGPSDNSGAADWAVQLPNSAAITRLASVGFRWSWTRTVDFLREVWAGYILHHFLTGHIENEAGEACPRCLDPNDPYIIHFGTSDGNLDSEHPAALTCRIRIGIRHVESAVVSAWRELNGHEAAPNHVKATGTILITLPALVVLFGAPELVDRHCAPSPLSRVLFHQCIRYMKLLREEEEVALTSTDEETHESTARQGGRGKKRVQEKVIPSYTDAERGTYDAAKKASKAKTTLNKYSLYWSQLLTWVDQVSSAENAKAKAFSSRQDEAASNPAEDPDNDIDDELDPSAAEMPEDFEKTAMDARFPTCLIDEPTECTTTAMAMFLWDKVYLGKLSVSTADQIAASFIAEYDARSTPHGFIYKGTWRFDEFARAFRGNPGCSDRVKQVLNAIKKREDQPVRKHSRAMSYDDMVAIHDTIKSTCPPPDLVDKPSLAK</sequence>
<evidence type="ECO:0000313" key="3">
    <source>
        <dbReference type="EMBL" id="KAF5317266.1"/>
    </source>
</evidence>
<feature type="compositionally biased region" description="Acidic residues" evidence="1">
    <location>
        <begin position="568"/>
        <end position="579"/>
    </location>
</feature>
<dbReference type="EMBL" id="JAACJK010000219">
    <property type="protein sequence ID" value="KAF5317266.1"/>
    <property type="molecule type" value="Genomic_DNA"/>
</dbReference>
<dbReference type="InterPro" id="IPR006086">
    <property type="entry name" value="XPG-I_dom"/>
</dbReference>
<organism evidence="3 4">
    <name type="scientific">Ephemerocybe angulata</name>
    <dbReference type="NCBI Taxonomy" id="980116"/>
    <lineage>
        <taxon>Eukaryota</taxon>
        <taxon>Fungi</taxon>
        <taxon>Dikarya</taxon>
        <taxon>Basidiomycota</taxon>
        <taxon>Agaricomycotina</taxon>
        <taxon>Agaricomycetes</taxon>
        <taxon>Agaricomycetidae</taxon>
        <taxon>Agaricales</taxon>
        <taxon>Agaricineae</taxon>
        <taxon>Psathyrellaceae</taxon>
        <taxon>Ephemerocybe</taxon>
    </lineage>
</organism>
<gene>
    <name evidence="3" type="ORF">D9611_003490</name>
</gene>
<dbReference type="SMART" id="SM00484">
    <property type="entry name" value="XPGI"/>
    <property type="match status" value="1"/>
</dbReference>
<dbReference type="SUPFAM" id="SSF88723">
    <property type="entry name" value="PIN domain-like"/>
    <property type="match status" value="1"/>
</dbReference>